<proteinExistence type="inferred from homology"/>
<dbReference type="CDD" id="cd03429">
    <property type="entry name" value="NUDIX_NADH_pyrophosphatase_Nudt13"/>
    <property type="match status" value="1"/>
</dbReference>
<keyword evidence="6" id="KW-0378">Hydrolase</keyword>
<evidence type="ECO:0000256" key="5">
    <source>
        <dbReference type="ARBA" id="ARBA00022723"/>
    </source>
</evidence>
<dbReference type="SUPFAM" id="SSF55811">
    <property type="entry name" value="Nudix"/>
    <property type="match status" value="1"/>
</dbReference>
<evidence type="ECO:0000256" key="2">
    <source>
        <dbReference type="ARBA" id="ARBA00001947"/>
    </source>
</evidence>
<evidence type="ECO:0000313" key="11">
    <source>
        <dbReference type="EMBL" id="SNZ21583.1"/>
    </source>
</evidence>
<comment type="cofactor">
    <cofactor evidence="2">
        <name>Zn(2+)</name>
        <dbReference type="ChEBI" id="CHEBI:29105"/>
    </cofactor>
</comment>
<dbReference type="InterPro" id="IPR015797">
    <property type="entry name" value="NUDIX_hydrolase-like_dom_sf"/>
</dbReference>
<gene>
    <name evidence="11" type="ORF">SAMN06265368_4706</name>
</gene>
<reference evidence="11 12" key="1">
    <citation type="submission" date="2017-09" db="EMBL/GenBank/DDBJ databases">
        <authorList>
            <person name="Ehlers B."/>
            <person name="Leendertz F.H."/>
        </authorList>
    </citation>
    <scope>NUCLEOTIDE SEQUENCE [LARGE SCALE GENOMIC DNA]</scope>
    <source>
        <strain evidence="11 12">DSM 18289</strain>
    </source>
</reference>
<dbReference type="GO" id="GO:0006742">
    <property type="term" value="P:NADP+ catabolic process"/>
    <property type="evidence" value="ECO:0007669"/>
    <property type="project" value="TreeGrafter"/>
</dbReference>
<evidence type="ECO:0000256" key="1">
    <source>
        <dbReference type="ARBA" id="ARBA00001946"/>
    </source>
</evidence>
<comment type="catalytic activity">
    <reaction evidence="9">
        <text>a 5'-end NAD(+)-phospho-ribonucleoside in mRNA + H2O = a 5'-end phospho-adenosine-phospho-ribonucleoside in mRNA + beta-nicotinamide D-ribonucleotide + 2 H(+)</text>
        <dbReference type="Rhea" id="RHEA:60876"/>
        <dbReference type="Rhea" id="RHEA-COMP:15698"/>
        <dbReference type="Rhea" id="RHEA-COMP:15719"/>
        <dbReference type="ChEBI" id="CHEBI:14649"/>
        <dbReference type="ChEBI" id="CHEBI:15377"/>
        <dbReference type="ChEBI" id="CHEBI:15378"/>
        <dbReference type="ChEBI" id="CHEBI:144029"/>
        <dbReference type="ChEBI" id="CHEBI:144051"/>
    </reaction>
    <physiologicalReaction direction="left-to-right" evidence="9">
        <dbReference type="Rhea" id="RHEA:60877"/>
    </physiologicalReaction>
</comment>
<dbReference type="EMBL" id="OBEL01000010">
    <property type="protein sequence ID" value="SNZ21583.1"/>
    <property type="molecule type" value="Genomic_DNA"/>
</dbReference>
<dbReference type="GO" id="GO:0019677">
    <property type="term" value="P:NAD+ catabolic process"/>
    <property type="evidence" value="ECO:0007669"/>
    <property type="project" value="TreeGrafter"/>
</dbReference>
<dbReference type="Pfam" id="PF00293">
    <property type="entry name" value="NUDIX"/>
    <property type="match status" value="1"/>
</dbReference>
<dbReference type="InterPro" id="IPR049734">
    <property type="entry name" value="NudC-like_C"/>
</dbReference>
<dbReference type="Pfam" id="PF09296">
    <property type="entry name" value="NUDIX-like"/>
    <property type="match status" value="1"/>
</dbReference>
<dbReference type="InterPro" id="IPR050241">
    <property type="entry name" value="NAD-cap_RNA_hydrolase_NudC"/>
</dbReference>
<dbReference type="Pfam" id="PF09297">
    <property type="entry name" value="Zn_ribbon_NUD"/>
    <property type="match status" value="1"/>
</dbReference>
<dbReference type="GO" id="GO:0035529">
    <property type="term" value="F:NADH pyrophosphatase activity"/>
    <property type="evidence" value="ECO:0007669"/>
    <property type="project" value="TreeGrafter"/>
</dbReference>
<dbReference type="PANTHER" id="PTHR42904">
    <property type="entry name" value="NUDIX HYDROLASE, NUDC SUBFAMILY"/>
    <property type="match status" value="1"/>
</dbReference>
<evidence type="ECO:0000256" key="3">
    <source>
        <dbReference type="ARBA" id="ARBA00009595"/>
    </source>
</evidence>
<evidence type="ECO:0000256" key="7">
    <source>
        <dbReference type="ARBA" id="ARBA00022842"/>
    </source>
</evidence>
<protein>
    <recommendedName>
        <fullName evidence="4">NAD(+) diphosphatase</fullName>
        <ecNumber evidence="4">3.6.1.22</ecNumber>
    </recommendedName>
</protein>
<dbReference type="InterPro" id="IPR020084">
    <property type="entry name" value="NUDIX_hydrolase_CS"/>
</dbReference>
<keyword evidence="5" id="KW-0479">Metal-binding</keyword>
<dbReference type="Gene3D" id="3.90.79.10">
    <property type="entry name" value="Nucleoside Triphosphate Pyrophosphohydrolase"/>
    <property type="match status" value="1"/>
</dbReference>
<comment type="similarity">
    <text evidence="3">Belongs to the Nudix hydrolase family. NudC subfamily.</text>
</comment>
<evidence type="ECO:0000259" key="10">
    <source>
        <dbReference type="PROSITE" id="PS51462"/>
    </source>
</evidence>
<organism evidence="11 12">
    <name type="scientific">Cohaesibacter gelatinilyticus</name>
    <dbReference type="NCBI Taxonomy" id="372072"/>
    <lineage>
        <taxon>Bacteria</taxon>
        <taxon>Pseudomonadati</taxon>
        <taxon>Pseudomonadota</taxon>
        <taxon>Alphaproteobacteria</taxon>
        <taxon>Hyphomicrobiales</taxon>
        <taxon>Cohaesibacteraceae</taxon>
    </lineage>
</organism>
<dbReference type="InterPro" id="IPR015376">
    <property type="entry name" value="Znr_NADH_PPase"/>
</dbReference>
<evidence type="ECO:0000256" key="9">
    <source>
        <dbReference type="ARBA" id="ARBA00023679"/>
    </source>
</evidence>
<sequence>MSDFFAVQHAMMPMDHVGYVHNRLDRDTEHRTEDSLSDMMVQTGSRFFLMHGDNVLLSQRGERWNALVCERRAKELGGEMDKIILLGTDPGERNAPRLALPLSDEAAAELEAGDEYELWSLRAVGIKGVLPPDQVGALAQARSLLHWHENHQFCAKCGQKTEIRLAGARRDCPSCEAMHFPRTDPVVIMLAIHKDENGIERCLLGHHTRFEAPMYSTLAGFMEQGETIEAAVRREIFEEAGIEIKAVRYAGSQPWPFPASLMLGCYAEATSSEIFLDETELTDACWFTREEVREMLTRDMDSELPHVPHGFSIASWLIQGWVDGK</sequence>
<dbReference type="PROSITE" id="PS00893">
    <property type="entry name" value="NUDIX_BOX"/>
    <property type="match status" value="1"/>
</dbReference>
<dbReference type="AlphaFoldDB" id="A0A285PJX5"/>
<dbReference type="PROSITE" id="PS51462">
    <property type="entry name" value="NUDIX"/>
    <property type="match status" value="1"/>
</dbReference>
<keyword evidence="12" id="KW-1185">Reference proteome</keyword>
<dbReference type="GO" id="GO:0005829">
    <property type="term" value="C:cytosol"/>
    <property type="evidence" value="ECO:0007669"/>
    <property type="project" value="TreeGrafter"/>
</dbReference>
<dbReference type="EC" id="3.6.1.22" evidence="4"/>
<dbReference type="GO" id="GO:0046872">
    <property type="term" value="F:metal ion binding"/>
    <property type="evidence" value="ECO:0007669"/>
    <property type="project" value="UniProtKB-KW"/>
</dbReference>
<dbReference type="InterPro" id="IPR000086">
    <property type="entry name" value="NUDIX_hydrolase_dom"/>
</dbReference>
<evidence type="ECO:0000313" key="12">
    <source>
        <dbReference type="Proteomes" id="UP000219439"/>
    </source>
</evidence>
<feature type="domain" description="Nudix hydrolase" evidence="10">
    <location>
        <begin position="181"/>
        <end position="319"/>
    </location>
</feature>
<evidence type="ECO:0000256" key="4">
    <source>
        <dbReference type="ARBA" id="ARBA00012381"/>
    </source>
</evidence>
<comment type="cofactor">
    <cofactor evidence="1">
        <name>Mg(2+)</name>
        <dbReference type="ChEBI" id="CHEBI:18420"/>
    </cofactor>
</comment>
<evidence type="ECO:0000256" key="8">
    <source>
        <dbReference type="ARBA" id="ARBA00023027"/>
    </source>
</evidence>
<evidence type="ECO:0000256" key="6">
    <source>
        <dbReference type="ARBA" id="ARBA00022801"/>
    </source>
</evidence>
<dbReference type="OrthoDB" id="9791656at2"/>
<keyword evidence="8" id="KW-0520">NAD</keyword>
<dbReference type="RefSeq" id="WP_097155967.1">
    <property type="nucleotide sequence ID" value="NZ_OBEL01000010.1"/>
</dbReference>
<dbReference type="NCBIfam" id="NF001299">
    <property type="entry name" value="PRK00241.1"/>
    <property type="match status" value="1"/>
</dbReference>
<name>A0A285PJX5_9HYPH</name>
<dbReference type="Proteomes" id="UP000219439">
    <property type="component" value="Unassembled WGS sequence"/>
</dbReference>
<accession>A0A285PJX5</accession>
<keyword evidence="7" id="KW-0460">Magnesium</keyword>
<dbReference type="PANTHER" id="PTHR42904:SF6">
    <property type="entry name" value="NAD-CAPPED RNA HYDROLASE NUDT12"/>
    <property type="match status" value="1"/>
</dbReference>
<dbReference type="Gene3D" id="3.90.79.20">
    <property type="match status" value="1"/>
</dbReference>
<dbReference type="InterPro" id="IPR015375">
    <property type="entry name" value="NADH_PPase-like_N"/>
</dbReference>